<proteinExistence type="predicted"/>
<reference evidence="1 2" key="1">
    <citation type="submission" date="2019-09" db="EMBL/GenBank/DDBJ databases">
        <title>Paraburkholderia podalyriae sp. nov., A South African Podalyria-associated rhizobium.</title>
        <authorList>
            <person name="Mavima L."/>
            <person name="Beukes C.W."/>
            <person name="Palmer M."/>
            <person name="De Meyer S.E."/>
            <person name="James E.K."/>
            <person name="Maluk M."/>
            <person name="Avontuur J.R."/>
            <person name="Chan W.Y."/>
            <person name="Venter S.N."/>
            <person name="Steenkamp E.T."/>
        </authorList>
    </citation>
    <scope>NUCLEOTIDE SEQUENCE [LARGE SCALE GENOMIC DNA]</scope>
    <source>
        <strain evidence="1 2">WC7.3b</strain>
    </source>
</reference>
<organism evidence="1 2">
    <name type="scientific">Paraburkholderia podalyriae</name>
    <dbReference type="NCBI Taxonomy" id="1938811"/>
    <lineage>
        <taxon>Bacteria</taxon>
        <taxon>Pseudomonadati</taxon>
        <taxon>Pseudomonadota</taxon>
        <taxon>Betaproteobacteria</taxon>
        <taxon>Burkholderiales</taxon>
        <taxon>Burkholderiaceae</taxon>
        <taxon>Paraburkholderia</taxon>
    </lineage>
</organism>
<name>A0ABR7Q1F8_9BURK</name>
<gene>
    <name evidence="1" type="ORF">F6X42_40030</name>
</gene>
<keyword evidence="2" id="KW-1185">Reference proteome</keyword>
<evidence type="ECO:0000313" key="2">
    <source>
        <dbReference type="Proteomes" id="UP000736373"/>
    </source>
</evidence>
<evidence type="ECO:0000313" key="1">
    <source>
        <dbReference type="EMBL" id="MBC8752385.1"/>
    </source>
</evidence>
<sequence>MRRAYDYRGFEATLEVESVAAAVVAGSVVASGGLVVKIAVRHQLSGREFPPARLFDEGERTFATEAEGLLAGFSAARRLIDDALAER</sequence>
<protein>
    <submittedName>
        <fullName evidence="1">Uncharacterized protein</fullName>
    </submittedName>
</protein>
<dbReference type="EMBL" id="VZQQ01000098">
    <property type="protein sequence ID" value="MBC8752385.1"/>
    <property type="molecule type" value="Genomic_DNA"/>
</dbReference>
<dbReference type="Proteomes" id="UP000736373">
    <property type="component" value="Unassembled WGS sequence"/>
</dbReference>
<accession>A0ABR7Q1F8</accession>
<comment type="caution">
    <text evidence="1">The sequence shown here is derived from an EMBL/GenBank/DDBJ whole genome shotgun (WGS) entry which is preliminary data.</text>
</comment>